<dbReference type="EMBL" id="AZDJ01000032">
    <property type="protein sequence ID" value="KRK70396.1"/>
    <property type="molecule type" value="Genomic_DNA"/>
</dbReference>
<keyword evidence="5 7" id="KW-1133">Transmembrane helix</keyword>
<keyword evidence="4 7" id="KW-0812">Transmembrane</keyword>
<reference evidence="9 10" key="1">
    <citation type="journal article" date="2015" name="Genome Announc.">
        <title>Expanding the biotechnology potential of lactobacilli through comparative genomics of 213 strains and associated genera.</title>
        <authorList>
            <person name="Sun Z."/>
            <person name="Harris H.M."/>
            <person name="McCann A."/>
            <person name="Guo C."/>
            <person name="Argimon S."/>
            <person name="Zhang W."/>
            <person name="Yang X."/>
            <person name="Jeffery I.B."/>
            <person name="Cooney J.C."/>
            <person name="Kagawa T.F."/>
            <person name="Liu W."/>
            <person name="Song Y."/>
            <person name="Salvetti E."/>
            <person name="Wrobel A."/>
            <person name="Rasinkangas P."/>
            <person name="Parkhill J."/>
            <person name="Rea M.C."/>
            <person name="O'Sullivan O."/>
            <person name="Ritari J."/>
            <person name="Douillard F.P."/>
            <person name="Paul Ross R."/>
            <person name="Yang R."/>
            <person name="Briner A.E."/>
            <person name="Felis G.E."/>
            <person name="de Vos W.M."/>
            <person name="Barrangou R."/>
            <person name="Klaenhammer T.R."/>
            <person name="Caufield P.W."/>
            <person name="Cui Y."/>
            <person name="Zhang H."/>
            <person name="O'Toole P.W."/>
        </authorList>
    </citation>
    <scope>NUCLEOTIDE SEQUENCE [LARGE SCALE GENOMIC DNA]</scope>
    <source>
        <strain evidence="9 10">JCM 17158</strain>
    </source>
</reference>
<organism evidence="9 10">
    <name type="scientific">Lacticaseibacillus nasuensis JCM 17158</name>
    <dbReference type="NCBI Taxonomy" id="1291734"/>
    <lineage>
        <taxon>Bacteria</taxon>
        <taxon>Bacillati</taxon>
        <taxon>Bacillota</taxon>
        <taxon>Bacilli</taxon>
        <taxon>Lactobacillales</taxon>
        <taxon>Lactobacillaceae</taxon>
        <taxon>Lacticaseibacillus</taxon>
    </lineage>
</organism>
<proteinExistence type="inferred from homology"/>
<evidence type="ECO:0000259" key="8">
    <source>
        <dbReference type="PROSITE" id="PS50928"/>
    </source>
</evidence>
<sequence length="306" mass="34356">MELQQPAATNKEKRHFDLDKVAPYIAVAPFYILFLIFGLFPVVFSAYLAVSKWDGLGQIQYLGMDNFSRLITDMDFWLSLKNTLIIWAIGTIPMLFMALVLAFCLNLKFIKHKEFLKSVLFLPNITSVVAISILFGLIFSNFNGLANGLLGVFGLKPIKWLTEPGWVRVVIASVNIWQYTGYNMIIYLTGIIRIPGDLYEAARMDGASNPQIFWNVTIPQLKPIILFTVMMSTIGGLQIFSEAQVLVPTGATPQGGAMTIVYYLYQTAFTQHQFGYGSAIAWGLVVVIMFFSLLNWFITTKRVKGA</sequence>
<dbReference type="OrthoDB" id="9787541at2"/>
<gene>
    <name evidence="9" type="ORF">FD02_GL000461</name>
</gene>
<comment type="subcellular location">
    <subcellularLocation>
        <location evidence="1 7">Cell membrane</location>
        <topology evidence="1 7">Multi-pass membrane protein</topology>
    </subcellularLocation>
</comment>
<evidence type="ECO:0000313" key="9">
    <source>
        <dbReference type="EMBL" id="KRK70396.1"/>
    </source>
</evidence>
<comment type="caution">
    <text evidence="9">The sequence shown here is derived from an EMBL/GenBank/DDBJ whole genome shotgun (WGS) entry which is preliminary data.</text>
</comment>
<dbReference type="STRING" id="1291734.FD02_GL000461"/>
<evidence type="ECO:0000256" key="5">
    <source>
        <dbReference type="ARBA" id="ARBA00022989"/>
    </source>
</evidence>
<accession>A0A0R1JH55</accession>
<protein>
    <submittedName>
        <fullName evidence="9">ABC-type sugar transport system, permease component</fullName>
    </submittedName>
</protein>
<keyword evidence="10" id="KW-1185">Reference proteome</keyword>
<feature type="transmembrane region" description="Helical" evidence="7">
    <location>
        <begin position="21"/>
        <end position="48"/>
    </location>
</feature>
<evidence type="ECO:0000313" key="10">
    <source>
        <dbReference type="Proteomes" id="UP000051804"/>
    </source>
</evidence>
<dbReference type="SUPFAM" id="SSF161098">
    <property type="entry name" value="MetI-like"/>
    <property type="match status" value="1"/>
</dbReference>
<evidence type="ECO:0000256" key="3">
    <source>
        <dbReference type="ARBA" id="ARBA00022475"/>
    </source>
</evidence>
<keyword evidence="6 7" id="KW-0472">Membrane</keyword>
<dbReference type="CDD" id="cd06261">
    <property type="entry name" value="TM_PBP2"/>
    <property type="match status" value="1"/>
</dbReference>
<dbReference type="PANTHER" id="PTHR30193">
    <property type="entry name" value="ABC TRANSPORTER PERMEASE PROTEIN"/>
    <property type="match status" value="1"/>
</dbReference>
<evidence type="ECO:0000256" key="6">
    <source>
        <dbReference type="ARBA" id="ARBA00023136"/>
    </source>
</evidence>
<dbReference type="InterPro" id="IPR000515">
    <property type="entry name" value="MetI-like"/>
</dbReference>
<dbReference type="InterPro" id="IPR051393">
    <property type="entry name" value="ABC_transporter_permease"/>
</dbReference>
<dbReference type="RefSeq" id="WP_056952012.1">
    <property type="nucleotide sequence ID" value="NZ_AZDJ01000032.1"/>
</dbReference>
<keyword evidence="9" id="KW-0762">Sugar transport</keyword>
<evidence type="ECO:0000256" key="2">
    <source>
        <dbReference type="ARBA" id="ARBA00022448"/>
    </source>
</evidence>
<feature type="domain" description="ABC transmembrane type-1" evidence="8">
    <location>
        <begin position="80"/>
        <end position="295"/>
    </location>
</feature>
<keyword evidence="2 7" id="KW-0813">Transport</keyword>
<evidence type="ECO:0000256" key="7">
    <source>
        <dbReference type="RuleBase" id="RU363032"/>
    </source>
</evidence>
<keyword evidence="3" id="KW-1003">Cell membrane</keyword>
<dbReference type="PATRIC" id="fig|1291734.4.peg.475"/>
<feature type="transmembrane region" description="Helical" evidence="7">
    <location>
        <begin position="279"/>
        <end position="298"/>
    </location>
</feature>
<dbReference type="GO" id="GO:0005886">
    <property type="term" value="C:plasma membrane"/>
    <property type="evidence" value="ECO:0007669"/>
    <property type="project" value="UniProtKB-SubCell"/>
</dbReference>
<name>A0A0R1JH55_9LACO</name>
<dbReference type="Pfam" id="PF00528">
    <property type="entry name" value="BPD_transp_1"/>
    <property type="match status" value="1"/>
</dbReference>
<dbReference type="PANTHER" id="PTHR30193:SF37">
    <property type="entry name" value="INNER MEMBRANE ABC TRANSPORTER PERMEASE PROTEIN YCJO"/>
    <property type="match status" value="1"/>
</dbReference>
<feature type="transmembrane region" description="Helical" evidence="7">
    <location>
        <begin position="84"/>
        <end position="107"/>
    </location>
</feature>
<dbReference type="GO" id="GO:0055085">
    <property type="term" value="P:transmembrane transport"/>
    <property type="evidence" value="ECO:0007669"/>
    <property type="project" value="InterPro"/>
</dbReference>
<dbReference type="InterPro" id="IPR035906">
    <property type="entry name" value="MetI-like_sf"/>
</dbReference>
<evidence type="ECO:0000256" key="1">
    <source>
        <dbReference type="ARBA" id="ARBA00004651"/>
    </source>
</evidence>
<evidence type="ECO:0000256" key="4">
    <source>
        <dbReference type="ARBA" id="ARBA00022692"/>
    </source>
</evidence>
<dbReference type="Proteomes" id="UP000051804">
    <property type="component" value="Unassembled WGS sequence"/>
</dbReference>
<feature type="transmembrane region" description="Helical" evidence="7">
    <location>
        <begin position="119"/>
        <end position="139"/>
    </location>
</feature>
<comment type="similarity">
    <text evidence="7">Belongs to the binding-protein-dependent transport system permease family.</text>
</comment>
<dbReference type="AlphaFoldDB" id="A0A0R1JH55"/>
<dbReference type="PROSITE" id="PS50928">
    <property type="entry name" value="ABC_TM1"/>
    <property type="match status" value="1"/>
</dbReference>
<dbReference type="Gene3D" id="1.10.3720.10">
    <property type="entry name" value="MetI-like"/>
    <property type="match status" value="1"/>
</dbReference>
<feature type="transmembrane region" description="Helical" evidence="7">
    <location>
        <begin position="176"/>
        <end position="194"/>
    </location>
</feature>